<keyword evidence="4" id="KW-1185">Reference proteome</keyword>
<dbReference type="Proteomes" id="UP000480854">
    <property type="component" value="Unassembled WGS sequence"/>
</dbReference>
<dbReference type="Gene3D" id="1.10.10.10">
    <property type="entry name" value="Winged helix-like DNA-binding domain superfamily/Winged helix DNA-binding domain"/>
    <property type="match status" value="1"/>
</dbReference>
<dbReference type="SUPFAM" id="SSF46894">
    <property type="entry name" value="C-terminal effector domain of the bipartite response regulators"/>
    <property type="match status" value="1"/>
</dbReference>
<dbReference type="RefSeq" id="WP_149471586.1">
    <property type="nucleotide sequence ID" value="NZ_QOKW01000028.1"/>
</dbReference>
<name>A0A9W7NFD5_9PROT</name>
<dbReference type="Pfam" id="PF00196">
    <property type="entry name" value="GerE"/>
    <property type="match status" value="1"/>
</dbReference>
<reference evidence="3 4" key="1">
    <citation type="submission" date="2018-07" db="EMBL/GenBank/DDBJ databases">
        <title>Genome sequence of Azospirillum sp. ATCC 49961.</title>
        <authorList>
            <person name="Sant'Anna F.H."/>
            <person name="Baldani J.I."/>
            <person name="Zilli J.E."/>
            <person name="Reis V.M."/>
            <person name="Hartmann A."/>
            <person name="Cruz L."/>
            <person name="de Souza E.M."/>
            <person name="de Oliveira Pedrosa F."/>
            <person name="Passaglia L.M.P."/>
        </authorList>
    </citation>
    <scope>NUCLEOTIDE SEQUENCE [LARGE SCALE GENOMIC DNA]</scope>
    <source>
        <strain evidence="3 4">ATCC 49961</strain>
    </source>
</reference>
<dbReference type="InterPro" id="IPR039420">
    <property type="entry name" value="WalR-like"/>
</dbReference>
<dbReference type="EMBL" id="QOKW01000028">
    <property type="protein sequence ID" value="KAA0676967.1"/>
    <property type="molecule type" value="Genomic_DNA"/>
</dbReference>
<dbReference type="SMART" id="SM00421">
    <property type="entry name" value="HTH_LUXR"/>
    <property type="match status" value="1"/>
</dbReference>
<dbReference type="InterPro" id="IPR000792">
    <property type="entry name" value="Tscrpt_reg_LuxR_C"/>
</dbReference>
<organism evidence="3 4">
    <name type="scientific">Roseomonas genomospecies 6</name>
    <dbReference type="NCBI Taxonomy" id="214106"/>
    <lineage>
        <taxon>Bacteria</taxon>
        <taxon>Pseudomonadati</taxon>
        <taxon>Pseudomonadota</taxon>
        <taxon>Alphaproteobacteria</taxon>
        <taxon>Acetobacterales</taxon>
        <taxon>Roseomonadaceae</taxon>
        <taxon>Roseomonas</taxon>
    </lineage>
</organism>
<evidence type="ECO:0000259" key="2">
    <source>
        <dbReference type="PROSITE" id="PS50043"/>
    </source>
</evidence>
<evidence type="ECO:0000313" key="4">
    <source>
        <dbReference type="Proteomes" id="UP000480854"/>
    </source>
</evidence>
<protein>
    <submittedName>
        <fullName evidence="3">DNA-binding response regulator</fullName>
    </submittedName>
</protein>
<dbReference type="PANTHER" id="PTHR43214">
    <property type="entry name" value="TWO-COMPONENT RESPONSE REGULATOR"/>
    <property type="match status" value="1"/>
</dbReference>
<evidence type="ECO:0000256" key="1">
    <source>
        <dbReference type="ARBA" id="ARBA00023125"/>
    </source>
</evidence>
<feature type="domain" description="HTH luxR-type" evidence="2">
    <location>
        <begin position="164"/>
        <end position="229"/>
    </location>
</feature>
<comment type="caution">
    <text evidence="3">The sequence shown here is derived from an EMBL/GenBank/DDBJ whole genome shotgun (WGS) entry which is preliminary data.</text>
</comment>
<dbReference type="PANTHER" id="PTHR43214:SF43">
    <property type="entry name" value="TWO-COMPONENT RESPONSE REGULATOR"/>
    <property type="match status" value="1"/>
</dbReference>
<dbReference type="InterPro" id="IPR036388">
    <property type="entry name" value="WH-like_DNA-bd_sf"/>
</dbReference>
<evidence type="ECO:0000313" key="3">
    <source>
        <dbReference type="EMBL" id="KAA0676967.1"/>
    </source>
</evidence>
<dbReference type="OrthoDB" id="7345476at2"/>
<dbReference type="GO" id="GO:0006355">
    <property type="term" value="P:regulation of DNA-templated transcription"/>
    <property type="evidence" value="ECO:0007669"/>
    <property type="project" value="InterPro"/>
</dbReference>
<dbReference type="GO" id="GO:0003677">
    <property type="term" value="F:DNA binding"/>
    <property type="evidence" value="ECO:0007669"/>
    <property type="project" value="UniProtKB-KW"/>
</dbReference>
<proteinExistence type="predicted"/>
<dbReference type="PROSITE" id="PS50043">
    <property type="entry name" value="HTH_LUXR_2"/>
    <property type="match status" value="1"/>
</dbReference>
<gene>
    <name evidence="3" type="ORF">DS843_25150</name>
</gene>
<dbReference type="AlphaFoldDB" id="A0A9W7NFD5"/>
<sequence>MPNTAPVRTVAADAAAPLPPAAVLSANALIGQGIARLVERAALASVVDICESLWRLDHAVGHGLVVLHAPSVDADTLVDVAQARSLRSAPVVAVVMPPEQGGSLAAVIAAGADILLAGTETPEALRAAVASVGAGFGAVSSGFTRTHAPAPVVVGHEHATIAPASSPLASLTPQQRTIAALIAEGLPNKAIARRLHISEGTVKVHTTAIFRGTKVRSRTELACRLLRPASR</sequence>
<accession>A0A9W7NFD5</accession>
<dbReference type="InterPro" id="IPR016032">
    <property type="entry name" value="Sig_transdc_resp-reg_C-effctor"/>
</dbReference>
<dbReference type="CDD" id="cd06170">
    <property type="entry name" value="LuxR_C_like"/>
    <property type="match status" value="1"/>
</dbReference>
<keyword evidence="1 3" id="KW-0238">DNA-binding</keyword>
<dbReference type="PRINTS" id="PR00038">
    <property type="entry name" value="HTHLUXR"/>
</dbReference>